<evidence type="ECO:0000313" key="2">
    <source>
        <dbReference type="EMBL" id="CAH0015009.1"/>
    </source>
</evidence>
<accession>A0A9N9V498</accession>
<gene>
    <name evidence="2" type="ORF">CRHIZ90672A_00000849</name>
</gene>
<protein>
    <recommendedName>
        <fullName evidence="4">Arylamine N-acetyltransferase</fullName>
    </recommendedName>
</protein>
<dbReference type="EMBL" id="CABFNQ020000444">
    <property type="protein sequence ID" value="CAH0015009.1"/>
    <property type="molecule type" value="Genomic_DNA"/>
</dbReference>
<name>A0A9N9V498_9HYPO</name>
<comment type="caution">
    <text evidence="2">The sequence shown here is derived from an EMBL/GenBank/DDBJ whole genome shotgun (WGS) entry which is preliminary data.</text>
</comment>
<dbReference type="PANTHER" id="PTHR11786:SF0">
    <property type="entry name" value="ARYLAMINE N-ACETYLTRANSFERASE 4-RELATED"/>
    <property type="match status" value="1"/>
</dbReference>
<dbReference type="InterPro" id="IPR001447">
    <property type="entry name" value="Arylamine_N-AcTrfase"/>
</dbReference>
<dbReference type="Gene3D" id="3.30.2140.20">
    <property type="match status" value="1"/>
</dbReference>
<dbReference type="OrthoDB" id="10260017at2759"/>
<dbReference type="Proteomes" id="UP000696573">
    <property type="component" value="Unassembled WGS sequence"/>
</dbReference>
<comment type="similarity">
    <text evidence="1">Belongs to the arylamine N-acetyltransferase family.</text>
</comment>
<keyword evidence="3" id="KW-1185">Reference proteome</keyword>
<dbReference type="SUPFAM" id="SSF54001">
    <property type="entry name" value="Cysteine proteinases"/>
    <property type="match status" value="1"/>
</dbReference>
<reference evidence="2" key="1">
    <citation type="submission" date="2021-10" db="EMBL/GenBank/DDBJ databases">
        <authorList>
            <person name="Piombo E."/>
        </authorList>
    </citation>
    <scope>NUCLEOTIDE SEQUENCE</scope>
</reference>
<evidence type="ECO:0008006" key="4">
    <source>
        <dbReference type="Google" id="ProtNLM"/>
    </source>
</evidence>
<proteinExistence type="inferred from homology"/>
<dbReference type="PANTHER" id="PTHR11786">
    <property type="entry name" value="N-HYDROXYARYLAMINE O-ACETYLTRANSFERASE"/>
    <property type="match status" value="1"/>
</dbReference>
<dbReference type="GO" id="GO:0016407">
    <property type="term" value="F:acetyltransferase activity"/>
    <property type="evidence" value="ECO:0007669"/>
    <property type="project" value="InterPro"/>
</dbReference>
<dbReference type="InterPro" id="IPR038765">
    <property type="entry name" value="Papain-like_cys_pep_sf"/>
</dbReference>
<sequence length="319" mass="36506">MGAIYTREQASQFLARIDIPAKYRLENNPKLDYAFLKAIHIHMITAVPYENLKIHYSADRVVNIDPQSIFQKIVLAGRGRGGYCMENSLLLLHMLRAIGFRVYPVGVRVSTRENGVPTGNYLGWVHIVNIVTLEDGSRWTLDVGFGGDGATAPIELKDGATILNMGTQEARLVRDFMSAQTELDPSRKMWFYQCRNGPDKPWLTFFTFSDQVEWLQADYEVSNWYTGCSPDSFQTTMMLAIRFLRRPREGGSGEDDQEVYGKRMLVNEVIKENLRGRTQVVQECKSEEERIKALRELFLIELQEEEQQAIKGYSSEIKA</sequence>
<dbReference type="InterPro" id="IPR053710">
    <property type="entry name" value="Arylamine_NAT_domain_sf"/>
</dbReference>
<organism evidence="2 3">
    <name type="scientific">Clonostachys rhizophaga</name>
    <dbReference type="NCBI Taxonomy" id="160324"/>
    <lineage>
        <taxon>Eukaryota</taxon>
        <taxon>Fungi</taxon>
        <taxon>Dikarya</taxon>
        <taxon>Ascomycota</taxon>
        <taxon>Pezizomycotina</taxon>
        <taxon>Sordariomycetes</taxon>
        <taxon>Hypocreomycetidae</taxon>
        <taxon>Hypocreales</taxon>
        <taxon>Bionectriaceae</taxon>
        <taxon>Clonostachys</taxon>
    </lineage>
</organism>
<evidence type="ECO:0000256" key="1">
    <source>
        <dbReference type="ARBA" id="ARBA00006547"/>
    </source>
</evidence>
<dbReference type="Pfam" id="PF00797">
    <property type="entry name" value="Acetyltransf_2"/>
    <property type="match status" value="1"/>
</dbReference>
<dbReference type="AlphaFoldDB" id="A0A9N9V498"/>
<evidence type="ECO:0000313" key="3">
    <source>
        <dbReference type="Proteomes" id="UP000696573"/>
    </source>
</evidence>